<feature type="compositionally biased region" description="Acidic residues" evidence="3">
    <location>
        <begin position="285"/>
        <end position="304"/>
    </location>
</feature>
<accession>J4CD10</accession>
<dbReference type="GO" id="GO:0071013">
    <property type="term" value="C:catalytic step 2 spliceosome"/>
    <property type="evidence" value="ECO:0007669"/>
    <property type="project" value="TreeGrafter"/>
</dbReference>
<dbReference type="PANTHER" id="PTHR45625">
    <property type="entry name" value="PEPTIDYL-PROLYL CIS-TRANS ISOMERASE-RELATED"/>
    <property type="match status" value="1"/>
</dbReference>
<dbReference type="InterPro" id="IPR020892">
    <property type="entry name" value="Cyclophilin-type_PPIase_CS"/>
</dbReference>
<protein>
    <submittedName>
        <fullName evidence="5">Peptidyl-prolyl cis-trans isomerase</fullName>
    </submittedName>
</protein>
<feature type="region of interest" description="Disordered" evidence="3">
    <location>
        <begin position="252"/>
        <end position="310"/>
    </location>
</feature>
<reference evidence="5 6" key="1">
    <citation type="journal article" date="2012" name="MBio">
        <title>Comparative genome analysis of three eukaryotic parasites with differing abilities to transform leukocytes reveals key mediators of Theileria-induced leukocyte transformation.</title>
        <authorList>
            <person name="Hayashida K."/>
            <person name="Hara Y."/>
            <person name="Abe T."/>
            <person name="Yamasaki C."/>
            <person name="Toyoda A."/>
            <person name="Kosuge T."/>
            <person name="Suzuki Y."/>
            <person name="Sato Y."/>
            <person name="Kawashima S."/>
            <person name="Katayama T."/>
            <person name="Wakaguri H."/>
            <person name="Inoue N."/>
            <person name="Homma K."/>
            <person name="Tada-Umezaki M."/>
            <person name="Yagi Y."/>
            <person name="Fujii Y."/>
            <person name="Habara T."/>
            <person name="Kanehisa M."/>
            <person name="Watanabe H."/>
            <person name="Ito K."/>
            <person name="Gojobori T."/>
            <person name="Sugawara H."/>
            <person name="Imanishi T."/>
            <person name="Weir W."/>
            <person name="Gardner M."/>
            <person name="Pain A."/>
            <person name="Shiels B."/>
            <person name="Hattori M."/>
            <person name="Nene V."/>
            <person name="Sugimoto C."/>
        </authorList>
    </citation>
    <scope>NUCLEOTIDE SEQUENCE [LARGE SCALE GENOMIC DNA]</scope>
    <source>
        <strain evidence="5 6">Shintoku</strain>
    </source>
</reference>
<dbReference type="Gene3D" id="2.40.100.10">
    <property type="entry name" value="Cyclophilin-like"/>
    <property type="match status" value="1"/>
</dbReference>
<dbReference type="OMA" id="CMLEPIF"/>
<comment type="subcellular location">
    <subcellularLocation>
        <location evidence="1">Nucleus</location>
    </subcellularLocation>
</comment>
<dbReference type="STRING" id="869250.J4CD10"/>
<dbReference type="SUPFAM" id="SSF50891">
    <property type="entry name" value="Cyclophilin-like"/>
    <property type="match status" value="1"/>
</dbReference>
<evidence type="ECO:0000256" key="3">
    <source>
        <dbReference type="SAM" id="MobiDB-lite"/>
    </source>
</evidence>
<dbReference type="Proteomes" id="UP000003786">
    <property type="component" value="Chromosome 2"/>
</dbReference>
<dbReference type="KEGG" id="tot:TOT_020000586"/>
<sequence>MSEVYSLEPSFKGRVIVNTSLGELDIRLWSAQCPKACRNFVQLCMEGYYNNCIFHRVIPNFMVQTGDPSGTGNEDKLIHLGGESIYGEPFENEIASRLKFRNRGMVGMANTGDKCSNMSQFFITLGFIDRADILNGNYTLFGKVEGHSVYNLLKIGKCEVGKNDRPLDPPKIISCQVLENPFDDIVPRLLELSEGEVEEEEEILVPVTKDKRLLSFIDSDEDEDKHVAKDFKIKSAHDLLQDKKLLKSAVTLKQSSPDQAKSEEYKPVYTEKKLKEDKGDRGSDSDQDDEYSDDDNSEEGDDREESLVRRKEIEELEQQIKSHKKEEYKPRKKVKNDPKKTLERMQLFAKKLSQISKNEQLAKKVVETDQDMSDGSWFAGTKLQFSIDSNRAYEYDAGKDTLDVYDPLKGKDNRLDSIRSIRRNGMVIHLHLCLSTNLDSF</sequence>
<dbReference type="InterPro" id="IPR044666">
    <property type="entry name" value="Cyclophilin_A-like"/>
</dbReference>
<feature type="compositionally biased region" description="Basic and acidic residues" evidence="3">
    <location>
        <begin position="260"/>
        <end position="284"/>
    </location>
</feature>
<dbReference type="InterPro" id="IPR002130">
    <property type="entry name" value="Cyclophilin-type_PPIase_dom"/>
</dbReference>
<evidence type="ECO:0000313" key="6">
    <source>
        <dbReference type="Proteomes" id="UP000003786"/>
    </source>
</evidence>
<dbReference type="eggNOG" id="KOG0885">
    <property type="taxonomic scope" value="Eukaryota"/>
</dbReference>
<dbReference type="GeneID" id="20714724"/>
<feature type="domain" description="PPIase cyclophilin-type" evidence="4">
    <location>
        <begin position="11"/>
        <end position="177"/>
    </location>
</feature>
<dbReference type="PROSITE" id="PS50072">
    <property type="entry name" value="CSA_PPIASE_2"/>
    <property type="match status" value="1"/>
</dbReference>
<evidence type="ECO:0000313" key="5">
    <source>
        <dbReference type="EMBL" id="BAM40327.1"/>
    </source>
</evidence>
<dbReference type="AlphaFoldDB" id="J4CD10"/>
<dbReference type="Pfam" id="PF00160">
    <property type="entry name" value="Pro_isomerase"/>
    <property type="match status" value="1"/>
</dbReference>
<dbReference type="PROSITE" id="PS00170">
    <property type="entry name" value="CSA_PPIASE_1"/>
    <property type="match status" value="1"/>
</dbReference>
<evidence type="ECO:0000259" key="4">
    <source>
        <dbReference type="PROSITE" id="PS50072"/>
    </source>
</evidence>
<evidence type="ECO:0000256" key="1">
    <source>
        <dbReference type="ARBA" id="ARBA00004123"/>
    </source>
</evidence>
<name>J4CD10_THEOR</name>
<dbReference type="PANTHER" id="PTHR45625:SF6">
    <property type="entry name" value="SPLICEOSOME-ASSOCIATED PROTEIN CWC27 HOMOLOG"/>
    <property type="match status" value="1"/>
</dbReference>
<dbReference type="CDD" id="cd01925">
    <property type="entry name" value="cyclophilin_CeCYP16-like"/>
    <property type="match status" value="1"/>
</dbReference>
<keyword evidence="5" id="KW-0413">Isomerase</keyword>
<dbReference type="InterPro" id="IPR029000">
    <property type="entry name" value="Cyclophilin-like_dom_sf"/>
</dbReference>
<dbReference type="PRINTS" id="PR00153">
    <property type="entry name" value="CSAPPISMRASE"/>
</dbReference>
<keyword evidence="2" id="KW-0539">Nucleus</keyword>
<dbReference type="EMBL" id="AP011947">
    <property type="protein sequence ID" value="BAM40327.1"/>
    <property type="molecule type" value="Genomic_DNA"/>
</dbReference>
<gene>
    <name evidence="5" type="ORF">TOT_020000586</name>
</gene>
<keyword evidence="6" id="KW-1185">Reference proteome</keyword>
<dbReference type="VEuPathDB" id="PiroplasmaDB:TOT_020000586"/>
<evidence type="ECO:0000256" key="2">
    <source>
        <dbReference type="ARBA" id="ARBA00023242"/>
    </source>
</evidence>
<dbReference type="RefSeq" id="XP_009690628.1">
    <property type="nucleotide sequence ID" value="XM_009692333.1"/>
</dbReference>
<dbReference type="GO" id="GO:0003755">
    <property type="term" value="F:peptidyl-prolyl cis-trans isomerase activity"/>
    <property type="evidence" value="ECO:0007669"/>
    <property type="project" value="InterPro"/>
</dbReference>
<dbReference type="OrthoDB" id="442970at2759"/>
<dbReference type="GO" id="GO:0006457">
    <property type="term" value="P:protein folding"/>
    <property type="evidence" value="ECO:0007669"/>
    <property type="project" value="InterPro"/>
</dbReference>
<proteinExistence type="predicted"/>
<organism evidence="5 6">
    <name type="scientific">Theileria orientalis strain Shintoku</name>
    <dbReference type="NCBI Taxonomy" id="869250"/>
    <lineage>
        <taxon>Eukaryota</taxon>
        <taxon>Sar</taxon>
        <taxon>Alveolata</taxon>
        <taxon>Apicomplexa</taxon>
        <taxon>Aconoidasida</taxon>
        <taxon>Piroplasmida</taxon>
        <taxon>Theileriidae</taxon>
        <taxon>Theileria</taxon>
    </lineage>
</organism>